<organism evidence="1 2">
    <name type="scientific">Methylophaga muralis</name>
    <dbReference type="NCBI Taxonomy" id="291169"/>
    <lineage>
        <taxon>Bacteria</taxon>
        <taxon>Pseudomonadati</taxon>
        <taxon>Pseudomonadota</taxon>
        <taxon>Gammaproteobacteria</taxon>
        <taxon>Thiotrichales</taxon>
        <taxon>Piscirickettsiaceae</taxon>
        <taxon>Methylophaga</taxon>
    </lineage>
</organism>
<dbReference type="RefSeq" id="WP_069297094.1">
    <property type="nucleotide sequence ID" value="NZ_MCRI01000065.1"/>
</dbReference>
<protein>
    <submittedName>
        <fullName evidence="1">DNA alkylation repair enzyme</fullName>
    </submittedName>
</protein>
<dbReference type="InterPro" id="IPR014825">
    <property type="entry name" value="DNA_alkylation"/>
</dbReference>
<dbReference type="Gene3D" id="1.25.40.290">
    <property type="entry name" value="ARM repeat domains"/>
    <property type="match status" value="1"/>
</dbReference>
<evidence type="ECO:0000313" key="1">
    <source>
        <dbReference type="EMBL" id="ODN65465.1"/>
    </source>
</evidence>
<gene>
    <name evidence="1" type="ORF">A9E74_02748</name>
</gene>
<dbReference type="PATRIC" id="fig|291169.3.peg.2783"/>
<dbReference type="AlphaFoldDB" id="A0A1E3GND4"/>
<accession>A0A1E3GND4</accession>
<sequence length="381" mass="43459">MASSEPSTASDTPPLQKDHINPDSIGVLAELIQQYHAGFVADDFVKQATDNLESMPLKTRVNHLSKILDTLLDDDYAVNAQWLKQLADNWPGKNIEKGWHSFMAWPLIDYAGKHGLQHPEIALDLLKHLTPLFTAEFAIRPYIEQHFELTYKELLLWCQHENEHVRRLASEGMRPRLPWGGHLKALQQNPQPVFDLLNQLKDDKSKYVQKSVANNLNDISKDNPQRVIDLCREWLKNPTLQRRWIVRHGLRSLIKAGEPAVFPLLGYSEKPAVNVDFVLTGQQVKLGEKLEMQISINSKTSQAQELVVDYRVWHVKSNGKTTAKVYKWKNITLLAGESISLKKSHGFLKLTTRQYYSGHHSIEILINGVVYGEASVDLKLD</sequence>
<dbReference type="Proteomes" id="UP000094379">
    <property type="component" value="Unassembled WGS sequence"/>
</dbReference>
<evidence type="ECO:0000313" key="2">
    <source>
        <dbReference type="Proteomes" id="UP000094379"/>
    </source>
</evidence>
<proteinExistence type="predicted"/>
<dbReference type="EMBL" id="MCRI01000065">
    <property type="protein sequence ID" value="ODN65465.1"/>
    <property type="molecule type" value="Genomic_DNA"/>
</dbReference>
<dbReference type="Pfam" id="PF08713">
    <property type="entry name" value="DNA_alkylation"/>
    <property type="match status" value="1"/>
</dbReference>
<dbReference type="SUPFAM" id="SSF48371">
    <property type="entry name" value="ARM repeat"/>
    <property type="match status" value="1"/>
</dbReference>
<reference evidence="1 2" key="1">
    <citation type="submission" date="2016-07" db="EMBL/GenBank/DDBJ databases">
        <title>Draft Genome Sequence of Methylophaga muralis Bur 1.</title>
        <authorList>
            <person name="Vasilenko O.V."/>
            <person name="Doronina N.V."/>
            <person name="Shmareva M.N."/>
            <person name="Tarlachkov S.V."/>
            <person name="Mustakhimov I."/>
            <person name="Trotsenko Y.A."/>
        </authorList>
    </citation>
    <scope>NUCLEOTIDE SEQUENCE [LARGE SCALE GENOMIC DNA]</scope>
    <source>
        <strain evidence="1 2">Bur 1</strain>
    </source>
</reference>
<keyword evidence="2" id="KW-1185">Reference proteome</keyword>
<name>A0A1E3GND4_9GAMM</name>
<comment type="caution">
    <text evidence="1">The sequence shown here is derived from an EMBL/GenBank/DDBJ whole genome shotgun (WGS) entry which is preliminary data.</text>
</comment>
<dbReference type="InterPro" id="IPR016024">
    <property type="entry name" value="ARM-type_fold"/>
</dbReference>